<evidence type="ECO:0000313" key="2">
    <source>
        <dbReference type="EMBL" id="VEB44514.1"/>
    </source>
</evidence>
<gene>
    <name evidence="2" type="ORF">NCTC9695_05004</name>
</gene>
<dbReference type="AlphaFoldDB" id="A0A447TI00"/>
<evidence type="ECO:0008006" key="4">
    <source>
        <dbReference type="Google" id="ProtNLM"/>
    </source>
</evidence>
<dbReference type="EMBL" id="LR134182">
    <property type="protein sequence ID" value="VEB44514.1"/>
    <property type="molecule type" value="Genomic_DNA"/>
</dbReference>
<accession>A0A447TI00</accession>
<feature type="signal peptide" evidence="1">
    <location>
        <begin position="1"/>
        <end position="18"/>
    </location>
</feature>
<proteinExistence type="predicted"/>
<organism evidence="2 3">
    <name type="scientific">Chromobacterium violaceum</name>
    <dbReference type="NCBI Taxonomy" id="536"/>
    <lineage>
        <taxon>Bacteria</taxon>
        <taxon>Pseudomonadati</taxon>
        <taxon>Pseudomonadota</taxon>
        <taxon>Betaproteobacteria</taxon>
        <taxon>Neisseriales</taxon>
        <taxon>Chromobacteriaceae</taxon>
        <taxon>Chromobacterium</taxon>
    </lineage>
</organism>
<dbReference type="Proteomes" id="UP000275777">
    <property type="component" value="Chromosome"/>
</dbReference>
<feature type="chain" id="PRO_5018968023" description="Dipeptide-binding protein" evidence="1">
    <location>
        <begin position="19"/>
        <end position="103"/>
    </location>
</feature>
<sequence>MKKLSAAALAVLPLAALAAKPLTVCTDANPEGFDVVQYNSLVTTNASADVLMDRLVEYDAAAGKLRPAWPAAGRSAPTACLTPFTCGPASASTAPTISSRRAS</sequence>
<keyword evidence="1" id="KW-0732">Signal</keyword>
<protein>
    <recommendedName>
        <fullName evidence="4">Dipeptide-binding protein</fullName>
    </recommendedName>
</protein>
<evidence type="ECO:0000256" key="1">
    <source>
        <dbReference type="SAM" id="SignalP"/>
    </source>
</evidence>
<name>A0A447TI00_CHRVL</name>
<evidence type="ECO:0000313" key="3">
    <source>
        <dbReference type="Proteomes" id="UP000275777"/>
    </source>
</evidence>
<reference evidence="2 3" key="1">
    <citation type="submission" date="2018-12" db="EMBL/GenBank/DDBJ databases">
        <authorList>
            <consortium name="Pathogen Informatics"/>
        </authorList>
    </citation>
    <scope>NUCLEOTIDE SEQUENCE [LARGE SCALE GENOMIC DNA]</scope>
    <source>
        <strain evidence="2 3">NCTC9695</strain>
    </source>
</reference>